<gene>
    <name evidence="1" type="ordered locus">AMIS_45220</name>
</gene>
<keyword evidence="2" id="KW-1185">Reference proteome</keyword>
<dbReference type="AlphaFoldDB" id="I0H9Q5"/>
<evidence type="ECO:0008006" key="3">
    <source>
        <dbReference type="Google" id="ProtNLM"/>
    </source>
</evidence>
<organism evidence="1 2">
    <name type="scientific">Actinoplanes missouriensis (strain ATCC 14538 / DSM 43046 / CBS 188.64 / JCM 3121 / NBRC 102363 / NCIMB 12654 / NRRL B-3342 / UNCC 431)</name>
    <dbReference type="NCBI Taxonomy" id="512565"/>
    <lineage>
        <taxon>Bacteria</taxon>
        <taxon>Bacillati</taxon>
        <taxon>Actinomycetota</taxon>
        <taxon>Actinomycetes</taxon>
        <taxon>Micromonosporales</taxon>
        <taxon>Micromonosporaceae</taxon>
        <taxon>Actinoplanes</taxon>
    </lineage>
</organism>
<dbReference type="HOGENOM" id="CLU_1965832_0_0_11"/>
<sequence>MRLRTEERIGWPGSSVTADQLAFVETLLDEMRAVVAGRRELALILAAEEPVTRGRVQAWQDRGDHPARLVKALILARDLGDAGLEEQVLGILHGHPTKVPAGYDSVLTQARRWAADFGKALGQKITL</sequence>
<dbReference type="KEGG" id="ams:AMIS_45220"/>
<protein>
    <recommendedName>
        <fullName evidence="3">DUF222 domain-containing protein</fullName>
    </recommendedName>
</protein>
<dbReference type="OrthoDB" id="5185290at2"/>
<dbReference type="STRING" id="512565.AMIS_45220"/>
<reference evidence="1 2" key="1">
    <citation type="submission" date="2012-02" db="EMBL/GenBank/DDBJ databases">
        <title>Complete genome sequence of Actinoplanes missouriensis 431 (= NBRC 102363).</title>
        <authorList>
            <person name="Ohnishi Y."/>
            <person name="Ishikawa J."/>
            <person name="Sekine M."/>
            <person name="Hosoyama A."/>
            <person name="Harada T."/>
            <person name="Narita H."/>
            <person name="Hata T."/>
            <person name="Konno Y."/>
            <person name="Tutikane K."/>
            <person name="Fujita N."/>
            <person name="Horinouchi S."/>
            <person name="Hayakawa M."/>
        </authorList>
    </citation>
    <scope>NUCLEOTIDE SEQUENCE [LARGE SCALE GENOMIC DNA]</scope>
    <source>
        <strain evidence="2">ATCC 14538 / DSM 43046 / CBS 188.64 / JCM 3121 / NBRC 102363 / NCIMB 12654 / NRRL B-3342 / UNCC 431</strain>
    </source>
</reference>
<dbReference type="RefSeq" id="WP_014444636.1">
    <property type="nucleotide sequence ID" value="NC_017093.1"/>
</dbReference>
<evidence type="ECO:0000313" key="2">
    <source>
        <dbReference type="Proteomes" id="UP000007882"/>
    </source>
</evidence>
<proteinExistence type="predicted"/>
<dbReference type="EMBL" id="AP012319">
    <property type="protein sequence ID" value="BAL89742.1"/>
    <property type="molecule type" value="Genomic_DNA"/>
</dbReference>
<dbReference type="PATRIC" id="fig|512565.3.peg.4506"/>
<dbReference type="Proteomes" id="UP000007882">
    <property type="component" value="Chromosome"/>
</dbReference>
<accession>I0H9Q5</accession>
<name>I0H9Q5_ACTM4</name>
<evidence type="ECO:0000313" key="1">
    <source>
        <dbReference type="EMBL" id="BAL89742.1"/>
    </source>
</evidence>